<organism evidence="2 3">
    <name type="scientific">Sphingobacterium deserti</name>
    <dbReference type="NCBI Taxonomy" id="1229276"/>
    <lineage>
        <taxon>Bacteria</taxon>
        <taxon>Pseudomonadati</taxon>
        <taxon>Bacteroidota</taxon>
        <taxon>Sphingobacteriia</taxon>
        <taxon>Sphingobacteriales</taxon>
        <taxon>Sphingobacteriaceae</taxon>
        <taxon>Sphingobacterium</taxon>
    </lineage>
</organism>
<reference evidence="3" key="1">
    <citation type="submission" date="2014-04" db="EMBL/GenBank/DDBJ databases">
        <title>Whole-Genome optical mapping and complete genome sequence of Sphingobacterium deserti sp. nov., a new spaces isolated from desert in the west of China.</title>
        <authorList>
            <person name="Teng C."/>
            <person name="Zhou Z."/>
            <person name="Li X."/>
            <person name="Chen M."/>
            <person name="Lin M."/>
            <person name="Wang L."/>
            <person name="Su S."/>
            <person name="Zhang C."/>
            <person name="Zhang W."/>
        </authorList>
    </citation>
    <scope>NUCLEOTIDE SEQUENCE [LARGE SCALE GENOMIC DNA]</scope>
    <source>
        <strain evidence="3">ACCC05744</strain>
    </source>
</reference>
<dbReference type="SUPFAM" id="SSF52833">
    <property type="entry name" value="Thioredoxin-like"/>
    <property type="match status" value="1"/>
</dbReference>
<dbReference type="InterPro" id="IPR001853">
    <property type="entry name" value="DSBA-like_thioredoxin_dom"/>
</dbReference>
<dbReference type="PANTHER" id="PTHR13887:SF41">
    <property type="entry name" value="THIOREDOXIN SUPERFAMILY PROTEIN"/>
    <property type="match status" value="1"/>
</dbReference>
<proteinExistence type="predicted"/>
<dbReference type="Gene3D" id="3.40.30.10">
    <property type="entry name" value="Glutaredoxin"/>
    <property type="match status" value="1"/>
</dbReference>
<evidence type="ECO:0000313" key="3">
    <source>
        <dbReference type="Proteomes" id="UP000031802"/>
    </source>
</evidence>
<dbReference type="PANTHER" id="PTHR13887">
    <property type="entry name" value="GLUTATHIONE S-TRANSFERASE KAPPA"/>
    <property type="match status" value="1"/>
</dbReference>
<dbReference type="Pfam" id="PF01323">
    <property type="entry name" value="DSBA"/>
    <property type="match status" value="1"/>
</dbReference>
<dbReference type="CDD" id="cd03024">
    <property type="entry name" value="DsbA_FrnE"/>
    <property type="match status" value="1"/>
</dbReference>
<gene>
    <name evidence="2" type="ORF">DI53_3823</name>
</gene>
<dbReference type="Proteomes" id="UP000031802">
    <property type="component" value="Unassembled WGS sequence"/>
</dbReference>
<accession>A0A0B8T622</accession>
<dbReference type="AlphaFoldDB" id="A0A0B8T622"/>
<dbReference type="InterPro" id="IPR036249">
    <property type="entry name" value="Thioredoxin-like_sf"/>
</dbReference>
<evidence type="ECO:0000259" key="1">
    <source>
        <dbReference type="Pfam" id="PF01323"/>
    </source>
</evidence>
<dbReference type="RefSeq" id="WP_206538060.1">
    <property type="nucleotide sequence ID" value="NZ_JJMU01000070.1"/>
</dbReference>
<dbReference type="GO" id="GO:0016491">
    <property type="term" value="F:oxidoreductase activity"/>
    <property type="evidence" value="ECO:0007669"/>
    <property type="project" value="InterPro"/>
</dbReference>
<dbReference type="PATRIC" id="fig|1229276.3.peg.3957"/>
<protein>
    <submittedName>
        <fullName evidence="2">DsbA oxidoreductase</fullName>
    </submittedName>
</protein>
<dbReference type="STRING" id="1229276.DI53_3823"/>
<evidence type="ECO:0000313" key="2">
    <source>
        <dbReference type="EMBL" id="KGE12445.1"/>
    </source>
</evidence>
<dbReference type="EMBL" id="JJMU01000070">
    <property type="protein sequence ID" value="KGE12445.1"/>
    <property type="molecule type" value="Genomic_DNA"/>
</dbReference>
<dbReference type="eggNOG" id="COG2761">
    <property type="taxonomic scope" value="Bacteria"/>
</dbReference>
<keyword evidence="3" id="KW-1185">Reference proteome</keyword>
<comment type="caution">
    <text evidence="2">The sequence shown here is derived from an EMBL/GenBank/DDBJ whole genome shotgun (WGS) entry which is preliminary data.</text>
</comment>
<name>A0A0B8T622_9SPHI</name>
<sequence length="238" mass="27047">MAEMMKVEVWSDIMCPFCYIGKRRFEEALAQLPFRNQIELEWKSYQLNPYLQTDTEQNYYENLATSKGISHEDARAMCDQVSSFAKSVDLDFDLDRAIVANSFRAHEFSHFAKRYGKQDQAEELLFQAHFTKGENIDDVHVLIDIAAALGLDTNALTHALENHVFEDEVRQDIYEAQQIGVRGVPFFVYDRKYGVSGAQEVDVFIQTAQKAYNEWSGDKNPEIDIVGGSSCGPEGCSS</sequence>
<feature type="domain" description="DSBA-like thioredoxin" evidence="1">
    <location>
        <begin position="7"/>
        <end position="204"/>
    </location>
</feature>
<reference evidence="2 3" key="2">
    <citation type="journal article" date="2015" name="PLoS ONE">
        <title>Whole-Genome Optical Mapping and Finished Genome Sequence of Sphingobacterium deserti sp. nov., a New Species Isolated from the Western Desert of China.</title>
        <authorList>
            <person name="Teng C."/>
            <person name="Zhou Z."/>
            <person name="Molnar I."/>
            <person name="Li X."/>
            <person name="Tang R."/>
            <person name="Chen M."/>
            <person name="Wang L."/>
            <person name="Su S."/>
            <person name="Zhang W."/>
            <person name="Lin M."/>
        </authorList>
    </citation>
    <scope>NUCLEOTIDE SEQUENCE [LARGE SCALE GENOMIC DNA]</scope>
    <source>
        <strain evidence="3">ACCC05744</strain>
    </source>
</reference>